<evidence type="ECO:0000313" key="4">
    <source>
        <dbReference type="Proteomes" id="UP000052232"/>
    </source>
</evidence>
<reference evidence="3 4" key="1">
    <citation type="journal article" date="2015" name="G3 (Bethesda)">
        <title>Insights into Ongoing Evolution of the Hexachlorocyclohexane Catabolic Pathway from Comparative Genomics of Ten Sphingomonadaceae Strains.</title>
        <authorList>
            <person name="Pearce S.L."/>
            <person name="Oakeshott J.G."/>
            <person name="Pandey G."/>
        </authorList>
    </citation>
    <scope>NUCLEOTIDE SEQUENCE [LARGE SCALE GENOMIC DNA]</scope>
    <source>
        <strain evidence="3 4">LL01</strain>
    </source>
</reference>
<dbReference type="InterPro" id="IPR023393">
    <property type="entry name" value="START-like_dom_sf"/>
</dbReference>
<comment type="similarity">
    <text evidence="1">Belongs to the AHA1 family.</text>
</comment>
<organism evidence="3 4">
    <name type="scientific">Sphingobium cupriresistens LL01</name>
    <dbReference type="NCBI Taxonomy" id="1420583"/>
    <lineage>
        <taxon>Bacteria</taxon>
        <taxon>Pseudomonadati</taxon>
        <taxon>Pseudomonadota</taxon>
        <taxon>Alphaproteobacteria</taxon>
        <taxon>Sphingomonadales</taxon>
        <taxon>Sphingomonadaceae</taxon>
        <taxon>Sphingobium</taxon>
    </lineage>
</organism>
<proteinExistence type="inferred from homology"/>
<evidence type="ECO:0000256" key="1">
    <source>
        <dbReference type="ARBA" id="ARBA00006817"/>
    </source>
</evidence>
<feature type="domain" description="Activator of Hsp90 ATPase homologue 1/2-like C-terminal" evidence="2">
    <location>
        <begin position="16"/>
        <end position="151"/>
    </location>
</feature>
<evidence type="ECO:0000259" key="2">
    <source>
        <dbReference type="Pfam" id="PF08327"/>
    </source>
</evidence>
<dbReference type="EMBL" id="JACT01000001">
    <property type="protein sequence ID" value="KMS57302.1"/>
    <property type="molecule type" value="Genomic_DNA"/>
</dbReference>
<keyword evidence="4" id="KW-1185">Reference proteome</keyword>
<dbReference type="SUPFAM" id="SSF55961">
    <property type="entry name" value="Bet v1-like"/>
    <property type="match status" value="1"/>
</dbReference>
<dbReference type="STRING" id="1420583.V473_03530"/>
<dbReference type="Pfam" id="PF08327">
    <property type="entry name" value="AHSA1"/>
    <property type="match status" value="1"/>
</dbReference>
<dbReference type="Gene3D" id="3.30.530.20">
    <property type="match status" value="1"/>
</dbReference>
<dbReference type="InterPro" id="IPR013538">
    <property type="entry name" value="ASHA1/2-like_C"/>
</dbReference>
<gene>
    <name evidence="3" type="ORF">V473_03530</name>
</gene>
<protein>
    <submittedName>
        <fullName evidence="3">ATPase</fullName>
    </submittedName>
</protein>
<accession>A0A0J7Y0I8</accession>
<dbReference type="RefSeq" id="WP_066600606.1">
    <property type="nucleotide sequence ID" value="NZ_KQ130434.1"/>
</dbReference>
<sequence length="159" mass="17608">MSEAEHELSVSCHIAAPRAICWKVWTDLKDEWFCPKPWRVDVIEEDLRPGGRSAVQMFGPDGEETGPMEGVFLEVAPGERVVTTDAYAAGWAPQTPFMTAIWDFADEDVDGDGGTRFTATARHWDAEAKARHEAMGFHPGWDQMMAQYKALCETSAASA</sequence>
<dbReference type="AlphaFoldDB" id="A0A0J7Y0I8"/>
<comment type="caution">
    <text evidence="3">The sequence shown here is derived from an EMBL/GenBank/DDBJ whole genome shotgun (WGS) entry which is preliminary data.</text>
</comment>
<evidence type="ECO:0000313" key="3">
    <source>
        <dbReference type="EMBL" id="KMS57302.1"/>
    </source>
</evidence>
<dbReference type="Proteomes" id="UP000052232">
    <property type="component" value="Unassembled WGS sequence"/>
</dbReference>
<name>A0A0J7Y0I8_9SPHN</name>
<dbReference type="PATRIC" id="fig|1420583.3.peg.714"/>